<reference evidence="6 7" key="1">
    <citation type="submission" date="2018-10" db="EMBL/GenBank/DDBJ databases">
        <authorList>
            <person name="Chen W.-M."/>
        </authorList>
    </citation>
    <scope>NUCLEOTIDE SEQUENCE [LARGE SCALE GENOMIC DNA]</scope>
    <source>
        <strain evidence="6 7">H-5</strain>
    </source>
</reference>
<keyword evidence="2 3" id="KW-0732">Signal</keyword>
<comment type="similarity">
    <text evidence="1">Belongs to the transglycosylase Slt family.</text>
</comment>
<comment type="caution">
    <text evidence="6">The sequence shown here is derived from an EMBL/GenBank/DDBJ whole genome shotgun (WGS) entry which is preliminary data.</text>
</comment>
<name>A0A3N0UUC1_9PROT</name>
<proteinExistence type="inferred from homology"/>
<dbReference type="GO" id="GO:0004553">
    <property type="term" value="F:hydrolase activity, hydrolyzing O-glycosyl compounds"/>
    <property type="evidence" value="ECO:0007669"/>
    <property type="project" value="InterPro"/>
</dbReference>
<protein>
    <submittedName>
        <fullName evidence="6">Lytic transglycosylase</fullName>
    </submittedName>
</protein>
<organism evidence="6 7">
    <name type="scientific">Pseudomethylobacillus aquaticus</name>
    <dbReference type="NCBI Taxonomy" id="2676064"/>
    <lineage>
        <taxon>Bacteria</taxon>
        <taxon>Pseudomonadati</taxon>
        <taxon>Pseudomonadota</taxon>
        <taxon>Betaproteobacteria</taxon>
        <taxon>Nitrosomonadales</taxon>
        <taxon>Methylophilaceae</taxon>
        <taxon>Pseudomethylobacillus</taxon>
    </lineage>
</organism>
<evidence type="ECO:0000256" key="2">
    <source>
        <dbReference type="ARBA" id="ARBA00022729"/>
    </source>
</evidence>
<dbReference type="CDD" id="cd13401">
    <property type="entry name" value="Slt70-like"/>
    <property type="match status" value="1"/>
</dbReference>
<dbReference type="Proteomes" id="UP000275137">
    <property type="component" value="Unassembled WGS sequence"/>
</dbReference>
<dbReference type="InterPro" id="IPR012289">
    <property type="entry name" value="Lytic_TGlycosylase_superhlx_L"/>
</dbReference>
<dbReference type="Gene3D" id="1.25.20.10">
    <property type="entry name" value="Bacterial muramidases"/>
    <property type="match status" value="1"/>
</dbReference>
<dbReference type="GO" id="GO:0042597">
    <property type="term" value="C:periplasmic space"/>
    <property type="evidence" value="ECO:0007669"/>
    <property type="project" value="InterPro"/>
</dbReference>
<sequence length="658" mass="74921">MKLAWVWIGLLLISAGTAASQEARADDALFEQARAAYKKQDARLLAEQLRVLQAENHLLAPYADYWLTLLQLQNLDNSRVHAFLDQYADFPFADRLRGEWLKSIGKYEDWPTYFNELPRFQREDQAIQCYTLLGAAETGRAGWQQALQQARSLWFSAKDQPAICNQVYTRMQQEGVLSSDDLWQRVRLALQENNIALASHVLKRLDQAGAPNLKRLNLASQNPSRLLDDKSLNLKNRFDRELALFALDRLARVDTVQAMSRLNRLTALDSADTRHAYARLAMYGARKHDPLALSWYQQAGQTPLDAEQQAWKARAAMRVQDWLLLERTIDSMDNAQQNELGWRYWRARALKEQQKIAPANAIFVELSHEHNYYGLLAREELGETMSAPAATYKAPEQEVRQVLQLPGIQRAMALQRLDMRTEARQEWNWAIRDFSDQQLIAAAEVAARQGWLDMAINTAEKTRLTHDFALRYPTPYRETLQSYARENGLEVAWIYGLIRQESRFVQVAKSSAGASGLMQVMPATAKWIAKRLGFDSFQPAMINELETNLRFGTHYLRYTMDRMDGYAVMATAAYNAGPGRPKRWLAEQPLDGTIYAENIPFTETRDYVKKVMANSVFYAQRLGAATPTLKQRMGVIPGWNQALAPGGDAPAVESVPAE</sequence>
<gene>
    <name evidence="6" type="ORF">ED236_12110</name>
</gene>
<dbReference type="InterPro" id="IPR023346">
    <property type="entry name" value="Lysozyme-like_dom_sf"/>
</dbReference>
<accession>A0A3N0UUC1</accession>
<feature type="signal peptide" evidence="3">
    <location>
        <begin position="1"/>
        <end position="25"/>
    </location>
</feature>
<feature type="domain" description="Lytic transglycosylase superhelical linker" evidence="5">
    <location>
        <begin position="402"/>
        <end position="462"/>
    </location>
</feature>
<dbReference type="SUPFAM" id="SSF53955">
    <property type="entry name" value="Lysozyme-like"/>
    <property type="match status" value="1"/>
</dbReference>
<dbReference type="InterPro" id="IPR008258">
    <property type="entry name" value="Transglycosylase_SLT_dom_1"/>
</dbReference>
<dbReference type="PANTHER" id="PTHR37423">
    <property type="entry name" value="SOLUBLE LYTIC MUREIN TRANSGLYCOSYLASE-RELATED"/>
    <property type="match status" value="1"/>
</dbReference>
<dbReference type="Gene3D" id="1.10.1240.20">
    <property type="entry name" value="Lytic transglycosylase, superhelical linker domain"/>
    <property type="match status" value="1"/>
</dbReference>
<evidence type="ECO:0000256" key="3">
    <source>
        <dbReference type="SAM" id="SignalP"/>
    </source>
</evidence>
<dbReference type="SUPFAM" id="SSF48435">
    <property type="entry name" value="Bacterial muramidases"/>
    <property type="match status" value="1"/>
</dbReference>
<evidence type="ECO:0000259" key="5">
    <source>
        <dbReference type="Pfam" id="PF14718"/>
    </source>
</evidence>
<dbReference type="EMBL" id="RJVP01000008">
    <property type="protein sequence ID" value="ROH84130.1"/>
    <property type="molecule type" value="Genomic_DNA"/>
</dbReference>
<evidence type="ECO:0000313" key="7">
    <source>
        <dbReference type="Proteomes" id="UP000275137"/>
    </source>
</evidence>
<keyword evidence="7" id="KW-1185">Reference proteome</keyword>
<evidence type="ECO:0000259" key="4">
    <source>
        <dbReference type="Pfam" id="PF01464"/>
    </source>
</evidence>
<dbReference type="RefSeq" id="WP_123238244.1">
    <property type="nucleotide sequence ID" value="NZ_RJVP01000008.1"/>
</dbReference>
<dbReference type="Gene3D" id="1.10.530.10">
    <property type="match status" value="1"/>
</dbReference>
<feature type="domain" description="Transglycosylase SLT" evidence="4">
    <location>
        <begin position="481"/>
        <end position="588"/>
    </location>
</feature>
<dbReference type="Pfam" id="PF14718">
    <property type="entry name" value="SLT_L"/>
    <property type="match status" value="1"/>
</dbReference>
<dbReference type="InterPro" id="IPR037061">
    <property type="entry name" value="Lytic_TGlycoase_superhlx_L_sf"/>
</dbReference>
<evidence type="ECO:0000256" key="1">
    <source>
        <dbReference type="ARBA" id="ARBA00007734"/>
    </source>
</evidence>
<evidence type="ECO:0000313" key="6">
    <source>
        <dbReference type="EMBL" id="ROH84130.1"/>
    </source>
</evidence>
<feature type="chain" id="PRO_5018025608" evidence="3">
    <location>
        <begin position="26"/>
        <end position="658"/>
    </location>
</feature>
<dbReference type="PANTHER" id="PTHR37423:SF5">
    <property type="entry name" value="SOLUBLE LYTIC MUREIN TRANSGLYCOSYLASE"/>
    <property type="match status" value="1"/>
</dbReference>
<dbReference type="AlphaFoldDB" id="A0A3N0UUC1"/>
<dbReference type="Pfam" id="PF01464">
    <property type="entry name" value="SLT"/>
    <property type="match status" value="1"/>
</dbReference>
<dbReference type="InterPro" id="IPR008939">
    <property type="entry name" value="Lytic_TGlycosylase_superhlx_U"/>
</dbReference>